<evidence type="ECO:0000256" key="4">
    <source>
        <dbReference type="ARBA" id="ARBA00023289"/>
    </source>
</evidence>
<dbReference type="PROSITE" id="PS50846">
    <property type="entry name" value="HMA_2"/>
    <property type="match status" value="1"/>
</dbReference>
<evidence type="ECO:0000256" key="2">
    <source>
        <dbReference type="ARBA" id="ARBA00022723"/>
    </source>
</evidence>
<feature type="compositionally biased region" description="Gly residues" evidence="6">
    <location>
        <begin position="336"/>
        <end position="364"/>
    </location>
</feature>
<organism evidence="8 9">
    <name type="scientific">Hibiscus sabdariffa</name>
    <name type="common">roselle</name>
    <dbReference type="NCBI Taxonomy" id="183260"/>
    <lineage>
        <taxon>Eukaryota</taxon>
        <taxon>Viridiplantae</taxon>
        <taxon>Streptophyta</taxon>
        <taxon>Embryophyta</taxon>
        <taxon>Tracheophyta</taxon>
        <taxon>Spermatophyta</taxon>
        <taxon>Magnoliopsida</taxon>
        <taxon>eudicotyledons</taxon>
        <taxon>Gunneridae</taxon>
        <taxon>Pentapetalae</taxon>
        <taxon>rosids</taxon>
        <taxon>malvids</taxon>
        <taxon>Malvales</taxon>
        <taxon>Malvaceae</taxon>
        <taxon>Malvoideae</taxon>
        <taxon>Hibiscus</taxon>
    </lineage>
</organism>
<evidence type="ECO:0000256" key="3">
    <source>
        <dbReference type="ARBA" id="ARBA00023288"/>
    </source>
</evidence>
<dbReference type="Gene3D" id="3.30.70.100">
    <property type="match status" value="1"/>
</dbReference>
<feature type="compositionally biased region" description="Basic and acidic residues" evidence="6">
    <location>
        <begin position="302"/>
        <end position="328"/>
    </location>
</feature>
<comment type="caution">
    <text evidence="8">The sequence shown here is derived from an EMBL/GenBank/DDBJ whole genome shotgun (WGS) entry which is preliminary data.</text>
</comment>
<keyword evidence="9" id="KW-1185">Reference proteome</keyword>
<keyword evidence="3" id="KW-0449">Lipoprotein</keyword>
<dbReference type="PANTHER" id="PTHR45868">
    <property type="entry name" value="HEAVY METAL-ASSOCIATED ISOPRENYLATED PLANT PROTEIN 33-RELATED"/>
    <property type="match status" value="1"/>
</dbReference>
<feature type="compositionally biased region" description="Acidic residues" evidence="6">
    <location>
        <begin position="161"/>
        <end position="192"/>
    </location>
</feature>
<dbReference type="InterPro" id="IPR006121">
    <property type="entry name" value="HMA_dom"/>
</dbReference>
<accession>A0ABR2A165</accession>
<feature type="compositionally biased region" description="Gly residues" evidence="6">
    <location>
        <begin position="387"/>
        <end position="404"/>
    </location>
</feature>
<evidence type="ECO:0000256" key="5">
    <source>
        <dbReference type="ARBA" id="ARBA00024045"/>
    </source>
</evidence>
<dbReference type="InterPro" id="IPR036163">
    <property type="entry name" value="HMA_dom_sf"/>
</dbReference>
<feature type="compositionally biased region" description="Basic and acidic residues" evidence="6">
    <location>
        <begin position="271"/>
        <end position="286"/>
    </location>
</feature>
<evidence type="ECO:0000313" key="9">
    <source>
        <dbReference type="Proteomes" id="UP001396334"/>
    </source>
</evidence>
<evidence type="ECO:0000256" key="6">
    <source>
        <dbReference type="SAM" id="MobiDB-lite"/>
    </source>
</evidence>
<dbReference type="Proteomes" id="UP001396334">
    <property type="component" value="Unassembled WGS sequence"/>
</dbReference>
<feature type="region of interest" description="Disordered" evidence="6">
    <location>
        <begin position="74"/>
        <end position="126"/>
    </location>
</feature>
<feature type="compositionally biased region" description="Gly residues" evidence="6">
    <location>
        <begin position="109"/>
        <end position="121"/>
    </location>
</feature>
<gene>
    <name evidence="8" type="ORF">V6N11_047261</name>
</gene>
<dbReference type="EMBL" id="JBBPBN010000442">
    <property type="protein sequence ID" value="KAK8486422.1"/>
    <property type="molecule type" value="Genomic_DNA"/>
</dbReference>
<protein>
    <recommendedName>
        <fullName evidence="7">HMA domain-containing protein</fullName>
    </recommendedName>
</protein>
<feature type="compositionally biased region" description="Polar residues" evidence="6">
    <location>
        <begin position="82"/>
        <end position="93"/>
    </location>
</feature>
<keyword evidence="1" id="KW-0488">Methylation</keyword>
<name>A0ABR2A165_9ROSI</name>
<dbReference type="PANTHER" id="PTHR45868:SF83">
    <property type="entry name" value="HEAVY METAL-ASSOCIATED ISOPRENYLATED PLANT PROTEIN 33"/>
    <property type="match status" value="1"/>
</dbReference>
<feature type="compositionally biased region" description="Basic and acidic residues" evidence="6">
    <location>
        <begin position="149"/>
        <end position="160"/>
    </location>
</feature>
<proteinExistence type="inferred from homology"/>
<dbReference type="Pfam" id="PF00403">
    <property type="entry name" value="HMA"/>
    <property type="match status" value="1"/>
</dbReference>
<feature type="region of interest" description="Disordered" evidence="6">
    <location>
        <begin position="143"/>
        <end position="204"/>
    </location>
</feature>
<sequence length="529" mass="54941">MSKQDVMKMQTWVLKVNISCSCDGCKQKIRKLLQKIDGVYTTSINADQGKVTVTGNVDPAVLIKKLQKSGKHAQLWGGAQKGGSNNFPNQFKNMSMDGGKGGKDNKSQKGGGGGGGGGGGNNQQKVGQQFTPQQLQHMQQMMKGFNPPKDQKSVKFHLPEDDGSDDEYDDEFDDELDDEFDDDDDDDEYDDEGFGHGHGHGHGQMQNKMVAMMGKGHGGPNGMINGHAMNGKKGGGGGDNGKKGGAIDMPMVMKGMGENKGGKHGNGGKKGGGEKNNKGGKGGDKHGGKKGSGGGGGLLGFFKKDKGGKDSGAHNKKGKNEWDEDYGKIKGSSHNGSGGHGGGGNNNGNGAKKGGGKNGGGGGGGHHEMMNKIKSGGFQDIDVINHGKGGGGATSHGHGGGGGGKNMGQMGHMGQMGFNMGQMGSYPMGQQMGNYAAVQGLPAAAAAMNNGGGYYQGMGAMGTGNPYNQHQYMAMMMNQQRANGGMYQPMMYAQPYPQASYGPPPMHPPHSESYAHYFSDENANSCSIM</sequence>
<evidence type="ECO:0000256" key="1">
    <source>
        <dbReference type="ARBA" id="ARBA00022481"/>
    </source>
</evidence>
<feature type="domain" description="HMA" evidence="7">
    <location>
        <begin position="9"/>
        <end position="74"/>
    </location>
</feature>
<evidence type="ECO:0000313" key="8">
    <source>
        <dbReference type="EMBL" id="KAK8486422.1"/>
    </source>
</evidence>
<keyword evidence="4" id="KW-0636">Prenylation</keyword>
<feature type="region of interest" description="Disordered" evidence="6">
    <location>
        <begin position="228"/>
        <end position="404"/>
    </location>
</feature>
<dbReference type="CDD" id="cd00371">
    <property type="entry name" value="HMA"/>
    <property type="match status" value="1"/>
</dbReference>
<reference evidence="8 9" key="1">
    <citation type="journal article" date="2024" name="G3 (Bethesda)">
        <title>Genome assembly of Hibiscus sabdariffa L. provides insights into metabolisms of medicinal natural products.</title>
        <authorList>
            <person name="Kim T."/>
        </authorList>
    </citation>
    <scope>NUCLEOTIDE SEQUENCE [LARGE SCALE GENOMIC DNA]</scope>
    <source>
        <strain evidence="8">TK-2024</strain>
        <tissue evidence="8">Old leaves</tissue>
    </source>
</reference>
<dbReference type="SUPFAM" id="SSF55008">
    <property type="entry name" value="HMA, heavy metal-associated domain"/>
    <property type="match status" value="1"/>
</dbReference>
<keyword evidence="2" id="KW-0479">Metal-binding</keyword>
<evidence type="ECO:0000259" key="7">
    <source>
        <dbReference type="PROSITE" id="PS50846"/>
    </source>
</evidence>
<feature type="compositionally biased region" description="Gly residues" evidence="6">
    <location>
        <begin position="290"/>
        <end position="299"/>
    </location>
</feature>
<comment type="similarity">
    <text evidence="5">Belongs to the HIPP family.</text>
</comment>